<comment type="function">
    <text evidence="1">Involved in DNA recombination.</text>
</comment>
<comment type="similarity">
    <text evidence="2">Belongs to the RmuC family.</text>
</comment>
<name>A0A4Q2AYY7_9LACO</name>
<dbReference type="EMBL" id="QZFR01000024">
    <property type="protein sequence ID" value="RXV74657.1"/>
    <property type="molecule type" value="Genomic_DNA"/>
</dbReference>
<reference evidence="6 7" key="1">
    <citation type="submission" date="2018-09" db="EMBL/GenBank/DDBJ databases">
        <title>Murine metabolic-syndrome-specific gut microbial biobank.</title>
        <authorList>
            <person name="Liu C."/>
        </authorList>
    </citation>
    <scope>NUCLEOTIDE SEQUENCE [LARGE SCALE GENOMIC DNA]</scope>
    <source>
        <strain evidence="6 7">C-30</strain>
    </source>
</reference>
<accession>A0A4Q2AYY7</accession>
<feature type="coiled-coil region" evidence="5">
    <location>
        <begin position="68"/>
        <end position="95"/>
    </location>
</feature>
<sequence length="548" mass="62704">MVDSITIVLLLVVIALQLWNITKKSNIEELKVILQRTAEEQRDGVRKQIESGTTEQFQRFEVIQASIQKTLSENRHELNRQLSEFQQQMEQRSANIQDVSVEKNEQIRKTVVTALQDSRKEQNDQFHVFSEKVDSRLSAIQRANIENIEKINMILENKMNSLQESNERRLEQMGQRLANIQDVSVEKNEQIRKTVVTALQDSRKEQNDQFHVFSEKVDRRLSAIQRVNIENIEKINTTLEDRMNSLQESNEKRLEQMQGIVDEKLQKTLESRLSKSFEIVNKQLESVGQGLGEMKALAADTKSLKNALTNVKERGTYGEVRLEKLLSDILAPNQYEMNVEIASGKRVEFAVKLPGNGDVPLLLPIDSKFPIEDYNRLLDAGDKAAIDIARRSLTAKIRTFAKDIHDKYIVPPKTADFALMFLPTEGLYAEVIQNVALFEELRDKYKVTVVGATTLSAFLASLQMGFKTLAIEQRSQEVWEKLRAVKLEFDKFGGVLEKAQRQLQTADKTLTEIVGRRTRAINRTLRGVEKLTENNYSSKKPVEDSGNN</sequence>
<comment type="caution">
    <text evidence="6">The sequence shown here is derived from an EMBL/GenBank/DDBJ whole genome shotgun (WGS) entry which is preliminary data.</text>
</comment>
<dbReference type="PANTHER" id="PTHR30563">
    <property type="entry name" value="DNA RECOMBINATION PROTEIN RMUC"/>
    <property type="match status" value="1"/>
</dbReference>
<evidence type="ECO:0000256" key="2">
    <source>
        <dbReference type="ARBA" id="ARBA00009840"/>
    </source>
</evidence>
<feature type="coiled-coil region" evidence="5">
    <location>
        <begin position="145"/>
        <end position="172"/>
    </location>
</feature>
<protein>
    <submittedName>
        <fullName evidence="6">DNA recombination protein RmuC</fullName>
    </submittedName>
</protein>
<proteinExistence type="inferred from homology"/>
<evidence type="ECO:0000313" key="6">
    <source>
        <dbReference type="EMBL" id="RXV74657.1"/>
    </source>
</evidence>
<evidence type="ECO:0000313" key="7">
    <source>
        <dbReference type="Proteomes" id="UP000289316"/>
    </source>
</evidence>
<organism evidence="6 7">
    <name type="scientific">Ligilactobacillus murinus</name>
    <dbReference type="NCBI Taxonomy" id="1622"/>
    <lineage>
        <taxon>Bacteria</taxon>
        <taxon>Bacillati</taxon>
        <taxon>Bacillota</taxon>
        <taxon>Bacilli</taxon>
        <taxon>Lactobacillales</taxon>
        <taxon>Lactobacillaceae</taxon>
        <taxon>Ligilactobacillus</taxon>
    </lineage>
</organism>
<feature type="coiled-coil region" evidence="5">
    <location>
        <begin position="229"/>
        <end position="256"/>
    </location>
</feature>
<dbReference type="PANTHER" id="PTHR30563:SF0">
    <property type="entry name" value="DNA RECOMBINATION PROTEIN RMUC"/>
    <property type="match status" value="1"/>
</dbReference>
<dbReference type="Pfam" id="PF02646">
    <property type="entry name" value="RmuC"/>
    <property type="match status" value="1"/>
</dbReference>
<evidence type="ECO:0000256" key="1">
    <source>
        <dbReference type="ARBA" id="ARBA00003416"/>
    </source>
</evidence>
<evidence type="ECO:0000256" key="3">
    <source>
        <dbReference type="ARBA" id="ARBA00023054"/>
    </source>
</evidence>
<dbReference type="InterPro" id="IPR003798">
    <property type="entry name" value="DNA_recombination_RmuC"/>
</dbReference>
<keyword evidence="4" id="KW-0233">DNA recombination</keyword>
<dbReference type="Proteomes" id="UP000289316">
    <property type="component" value="Unassembled WGS sequence"/>
</dbReference>
<evidence type="ECO:0000256" key="4">
    <source>
        <dbReference type="ARBA" id="ARBA00023172"/>
    </source>
</evidence>
<dbReference type="GO" id="GO:0006310">
    <property type="term" value="P:DNA recombination"/>
    <property type="evidence" value="ECO:0007669"/>
    <property type="project" value="UniProtKB-KW"/>
</dbReference>
<gene>
    <name evidence="6" type="primary">rmuC</name>
    <name evidence="6" type="ORF">D6C19_04565</name>
</gene>
<keyword evidence="3 5" id="KW-0175">Coiled coil</keyword>
<dbReference type="AlphaFoldDB" id="A0A4Q2AYY7"/>
<evidence type="ECO:0000256" key="5">
    <source>
        <dbReference type="SAM" id="Coils"/>
    </source>
</evidence>